<evidence type="ECO:0000313" key="4">
    <source>
        <dbReference type="Proteomes" id="UP000016801"/>
    </source>
</evidence>
<keyword evidence="2" id="KW-0812">Transmembrane</keyword>
<feature type="transmembrane region" description="Helical" evidence="2">
    <location>
        <begin position="67"/>
        <end position="88"/>
    </location>
</feature>
<keyword evidence="4" id="KW-1185">Reference proteome</keyword>
<name>M1WIR3_CLAP2</name>
<dbReference type="VEuPathDB" id="FungiDB:CPUR_08868"/>
<protein>
    <submittedName>
        <fullName evidence="3">Uncharacterized protein</fullName>
    </submittedName>
</protein>
<organism evidence="3 4">
    <name type="scientific">Claviceps purpurea (strain 20.1)</name>
    <name type="common">Ergot fungus</name>
    <name type="synonym">Sphacelia segetum</name>
    <dbReference type="NCBI Taxonomy" id="1111077"/>
    <lineage>
        <taxon>Eukaryota</taxon>
        <taxon>Fungi</taxon>
        <taxon>Dikarya</taxon>
        <taxon>Ascomycota</taxon>
        <taxon>Pezizomycotina</taxon>
        <taxon>Sordariomycetes</taxon>
        <taxon>Hypocreomycetidae</taxon>
        <taxon>Hypocreales</taxon>
        <taxon>Clavicipitaceae</taxon>
        <taxon>Claviceps</taxon>
    </lineage>
</organism>
<sequence>MSSPSSSSSQPPSAQLGASRSLSRLPSAPPSQAKLMKLSLLSGPLYLWSHDLYRLGSDDSTLGTSKALARAAIVAILAYSSVLTATIGPQRHRLHCHRE</sequence>
<feature type="compositionally biased region" description="Low complexity" evidence="1">
    <location>
        <begin position="1"/>
        <end position="26"/>
    </location>
</feature>
<dbReference type="Proteomes" id="UP000016801">
    <property type="component" value="Unassembled WGS sequence"/>
</dbReference>
<evidence type="ECO:0000313" key="3">
    <source>
        <dbReference type="EMBL" id="CCE34929.1"/>
    </source>
</evidence>
<comment type="caution">
    <text evidence="3">The sequence shown here is derived from an EMBL/GenBank/DDBJ whole genome shotgun (WGS) entry which is preliminary data.</text>
</comment>
<evidence type="ECO:0000256" key="1">
    <source>
        <dbReference type="SAM" id="MobiDB-lite"/>
    </source>
</evidence>
<evidence type="ECO:0000256" key="2">
    <source>
        <dbReference type="SAM" id="Phobius"/>
    </source>
</evidence>
<dbReference type="HOGENOM" id="CLU_2320140_0_0_1"/>
<gene>
    <name evidence="3" type="ORF">CPUR_08868</name>
</gene>
<dbReference type="EMBL" id="CAGA01000177">
    <property type="protein sequence ID" value="CCE34929.1"/>
    <property type="molecule type" value="Genomic_DNA"/>
</dbReference>
<keyword evidence="2" id="KW-0472">Membrane</keyword>
<keyword evidence="2" id="KW-1133">Transmembrane helix</keyword>
<feature type="region of interest" description="Disordered" evidence="1">
    <location>
        <begin position="1"/>
        <end position="29"/>
    </location>
</feature>
<accession>M1WIR3</accession>
<dbReference type="AlphaFoldDB" id="M1WIR3"/>
<proteinExistence type="predicted"/>
<reference evidence="3 4" key="1">
    <citation type="journal article" date="2013" name="PLoS Genet.">
        <title>Plant-symbiotic fungi as chemical engineers: Multi-genome analysis of the Clavicipitaceae reveals dynamics of alkaloid loci.</title>
        <authorList>
            <person name="Schardl C.L."/>
            <person name="Young C.A."/>
            <person name="Hesse U."/>
            <person name="Amyotte S.G."/>
            <person name="Andreeva K."/>
            <person name="Calie P.J."/>
            <person name="Fleetwood D.J."/>
            <person name="Haws D.C."/>
            <person name="Moore N."/>
            <person name="Oeser B."/>
            <person name="Panaccione D.G."/>
            <person name="Schweri K.K."/>
            <person name="Voisey C.R."/>
            <person name="Farman M.L."/>
            <person name="Jaromczyk J.W."/>
            <person name="Roe B.A."/>
            <person name="O'Sullivan D.M."/>
            <person name="Scott B."/>
            <person name="Tudzynski P."/>
            <person name="An Z."/>
            <person name="Arnaoudova E.G."/>
            <person name="Bullock C.T."/>
            <person name="Charlton N.D."/>
            <person name="Chen L."/>
            <person name="Cox M."/>
            <person name="Dinkins R.D."/>
            <person name="Florea S."/>
            <person name="Glenn A.E."/>
            <person name="Gordon A."/>
            <person name="Gueldener U."/>
            <person name="Harris D.R."/>
            <person name="Hollin W."/>
            <person name="Jaromczyk J."/>
            <person name="Johnson R.D."/>
            <person name="Khan A.K."/>
            <person name="Leistner E."/>
            <person name="Leuchtmann A."/>
            <person name="Li C."/>
            <person name="Liu J."/>
            <person name="Liu J."/>
            <person name="Liu M."/>
            <person name="Mace W."/>
            <person name="Machado C."/>
            <person name="Nagabhyru P."/>
            <person name="Pan J."/>
            <person name="Schmid J."/>
            <person name="Sugawara K."/>
            <person name="Steiner U."/>
            <person name="Takach J.E."/>
            <person name="Tanaka E."/>
            <person name="Webb J.S."/>
            <person name="Wilson E.V."/>
            <person name="Wiseman J.L."/>
            <person name="Yoshida R."/>
            <person name="Zeng Z."/>
        </authorList>
    </citation>
    <scope>NUCLEOTIDE SEQUENCE [LARGE SCALE GENOMIC DNA]</scope>
    <source>
        <strain evidence="3 4">20.1</strain>
    </source>
</reference>